<dbReference type="Proteomes" id="UP001198182">
    <property type="component" value="Unassembled WGS sequence"/>
</dbReference>
<evidence type="ECO:0000256" key="5">
    <source>
        <dbReference type="SAM" id="Phobius"/>
    </source>
</evidence>
<protein>
    <submittedName>
        <fullName evidence="6">Rhomboid family intramembrane serine protease</fullName>
    </submittedName>
</protein>
<sequence>MNFVNKMEKKFGRYAIHNLMLYLIILYVVGFFIINTNPAFYVRYLSLDAGAILHGQIWRILTYVIYPPSTNIFWLVLASYIYYSLGRTLEQVIGTFRFNLFIFIGILGNVLAAIIIYLLLGETYLLTADNLYMSMLLAMAVTFPDMKFLLFYLIPIPAKWLGCAYGALLVYQFIMGSLASKISIVMALLNFIFYFFMVRRPVQSAKQAKRKVVYQMQQNAASAGPRHRCAVCGRTEKDDPDLEFRFCSKCEGGLEYCKDHLYTHVHVTKGKKEDHHEEN</sequence>
<organism evidence="6 7">
    <name type="scientific">Hominifimenecus microfluidus</name>
    <dbReference type="NCBI Taxonomy" id="2885348"/>
    <lineage>
        <taxon>Bacteria</taxon>
        <taxon>Bacillati</taxon>
        <taxon>Bacillota</taxon>
        <taxon>Clostridia</taxon>
        <taxon>Lachnospirales</taxon>
        <taxon>Lachnospiraceae</taxon>
        <taxon>Hominifimenecus</taxon>
    </lineage>
</organism>
<reference evidence="6" key="1">
    <citation type="submission" date="2021-10" db="EMBL/GenBank/DDBJ databases">
        <title>Anaerobic single-cell dispensing facilitates the cultivation of human gut bacteria.</title>
        <authorList>
            <person name="Afrizal A."/>
        </authorList>
    </citation>
    <scope>NUCLEOTIDE SEQUENCE</scope>
    <source>
        <strain evidence="6">CLA-AA-H215</strain>
    </source>
</reference>
<dbReference type="GO" id="GO:0016020">
    <property type="term" value="C:membrane"/>
    <property type="evidence" value="ECO:0007669"/>
    <property type="project" value="UniProtKB-SubCell"/>
</dbReference>
<feature type="transmembrane region" description="Helical" evidence="5">
    <location>
        <begin position="60"/>
        <end position="83"/>
    </location>
</feature>
<evidence type="ECO:0000256" key="4">
    <source>
        <dbReference type="ARBA" id="ARBA00023136"/>
    </source>
</evidence>
<keyword evidence="3 5" id="KW-1133">Transmembrane helix</keyword>
<feature type="transmembrane region" description="Helical" evidence="5">
    <location>
        <begin position="184"/>
        <end position="202"/>
    </location>
</feature>
<evidence type="ECO:0000313" key="7">
    <source>
        <dbReference type="Proteomes" id="UP001198182"/>
    </source>
</evidence>
<feature type="transmembrane region" description="Helical" evidence="5">
    <location>
        <begin position="95"/>
        <end position="120"/>
    </location>
</feature>
<keyword evidence="4 5" id="KW-0472">Membrane</keyword>
<evidence type="ECO:0000256" key="3">
    <source>
        <dbReference type="ARBA" id="ARBA00022989"/>
    </source>
</evidence>
<evidence type="ECO:0000313" key="6">
    <source>
        <dbReference type="EMBL" id="MCC2231287.1"/>
    </source>
</evidence>
<feature type="transmembrane region" description="Helical" evidence="5">
    <location>
        <begin position="21"/>
        <end position="40"/>
    </location>
</feature>
<dbReference type="Gene3D" id="1.20.1540.10">
    <property type="entry name" value="Rhomboid-like"/>
    <property type="match status" value="1"/>
</dbReference>
<feature type="transmembrane region" description="Helical" evidence="5">
    <location>
        <begin position="132"/>
        <end position="153"/>
    </location>
</feature>
<evidence type="ECO:0000256" key="1">
    <source>
        <dbReference type="ARBA" id="ARBA00004141"/>
    </source>
</evidence>
<comment type="caution">
    <text evidence="6">The sequence shown here is derived from an EMBL/GenBank/DDBJ whole genome shotgun (WGS) entry which is preliminary data.</text>
</comment>
<dbReference type="GO" id="GO:0006508">
    <property type="term" value="P:proteolysis"/>
    <property type="evidence" value="ECO:0007669"/>
    <property type="project" value="UniProtKB-KW"/>
</dbReference>
<gene>
    <name evidence="6" type="ORF">LKD81_09820</name>
</gene>
<evidence type="ECO:0000256" key="2">
    <source>
        <dbReference type="ARBA" id="ARBA00022692"/>
    </source>
</evidence>
<proteinExistence type="predicted"/>
<keyword evidence="2 5" id="KW-0812">Transmembrane</keyword>
<keyword evidence="6" id="KW-0378">Hydrolase</keyword>
<dbReference type="RefSeq" id="WP_308453807.1">
    <property type="nucleotide sequence ID" value="NZ_JAJEQR010000026.1"/>
</dbReference>
<dbReference type="InterPro" id="IPR035952">
    <property type="entry name" value="Rhomboid-like_sf"/>
</dbReference>
<keyword evidence="6" id="KW-0645">Protease</keyword>
<dbReference type="AlphaFoldDB" id="A0AAE3EA17"/>
<comment type="subcellular location">
    <subcellularLocation>
        <location evidence="1">Membrane</location>
        <topology evidence="1">Multi-pass membrane protein</topology>
    </subcellularLocation>
</comment>
<dbReference type="EMBL" id="JAJEQR010000026">
    <property type="protein sequence ID" value="MCC2231287.1"/>
    <property type="molecule type" value="Genomic_DNA"/>
</dbReference>
<dbReference type="GO" id="GO:0008233">
    <property type="term" value="F:peptidase activity"/>
    <property type="evidence" value="ECO:0007669"/>
    <property type="project" value="UniProtKB-KW"/>
</dbReference>
<keyword evidence="7" id="KW-1185">Reference proteome</keyword>
<name>A0AAE3EA17_9FIRM</name>
<accession>A0AAE3EA17</accession>
<dbReference type="SUPFAM" id="SSF144091">
    <property type="entry name" value="Rhomboid-like"/>
    <property type="match status" value="1"/>
</dbReference>